<comment type="caution">
    <text evidence="1">The sequence shown here is derived from an EMBL/GenBank/DDBJ whole genome shotgun (WGS) entry which is preliminary data.</text>
</comment>
<keyword evidence="2" id="KW-1185">Reference proteome</keyword>
<name>A0A9P1M940_9PEZI</name>
<protein>
    <submittedName>
        <fullName evidence="1">Uncharacterized protein</fullName>
    </submittedName>
</protein>
<dbReference type="AlphaFoldDB" id="A0A9P1M940"/>
<gene>
    <name evidence="1" type="ORF">PPNO1_LOCUS2674</name>
</gene>
<sequence>MGVIKLHPNNVERGNCPELGIHRHSLSRQIYSCPQPHGSWDPRASPRDAPSATHHSYEIQRFEKIARRLNWKLLHLSNGFSRASDVHLSPDQRAECETMFKLDFYEFYMLLERALVHLLGVFDIVVTRDPISGNGSGPMLRDGAHSYHHNVLAALDVPENELHRVLGKGEARRCLAKAKEMRNRWKYLDDTAGKGIGEMALEEYEVDKILQTILDAFQEAYEIAKERLASEVGDKKVEPVDWSFIVDAMDWEAV</sequence>
<evidence type="ECO:0000313" key="1">
    <source>
        <dbReference type="EMBL" id="CAI4212924.1"/>
    </source>
</evidence>
<dbReference type="OrthoDB" id="3858188at2759"/>
<dbReference type="Proteomes" id="UP000838763">
    <property type="component" value="Unassembled WGS sequence"/>
</dbReference>
<organism evidence="1 2">
    <name type="scientific">Parascedosporium putredinis</name>
    <dbReference type="NCBI Taxonomy" id="1442378"/>
    <lineage>
        <taxon>Eukaryota</taxon>
        <taxon>Fungi</taxon>
        <taxon>Dikarya</taxon>
        <taxon>Ascomycota</taxon>
        <taxon>Pezizomycotina</taxon>
        <taxon>Sordariomycetes</taxon>
        <taxon>Hypocreomycetidae</taxon>
        <taxon>Microascales</taxon>
        <taxon>Microascaceae</taxon>
        <taxon>Parascedosporium</taxon>
    </lineage>
</organism>
<dbReference type="EMBL" id="CALLCH030000006">
    <property type="protein sequence ID" value="CAI4212924.1"/>
    <property type="molecule type" value="Genomic_DNA"/>
</dbReference>
<reference evidence="1" key="1">
    <citation type="submission" date="2022-11" db="EMBL/GenBank/DDBJ databases">
        <authorList>
            <person name="Scott C."/>
            <person name="Bruce N."/>
        </authorList>
    </citation>
    <scope>NUCLEOTIDE SEQUENCE</scope>
</reference>
<proteinExistence type="predicted"/>
<evidence type="ECO:0000313" key="2">
    <source>
        <dbReference type="Proteomes" id="UP000838763"/>
    </source>
</evidence>
<accession>A0A9P1M940</accession>